<name>A0A835V7U2_VANPL</name>
<protein>
    <recommendedName>
        <fullName evidence="1">DUF2921 domain-containing protein</fullName>
    </recommendedName>
</protein>
<comment type="caution">
    <text evidence="2">The sequence shown here is derived from an EMBL/GenBank/DDBJ whole genome shotgun (WGS) entry which is preliminary data.</text>
</comment>
<dbReference type="PANTHER" id="PTHR33389:SF18">
    <property type="entry name" value="OS01G0677900 PROTEIN"/>
    <property type="match status" value="1"/>
</dbReference>
<organism evidence="2 3">
    <name type="scientific">Vanilla planifolia</name>
    <name type="common">Vanilla</name>
    <dbReference type="NCBI Taxonomy" id="51239"/>
    <lineage>
        <taxon>Eukaryota</taxon>
        <taxon>Viridiplantae</taxon>
        <taxon>Streptophyta</taxon>
        <taxon>Embryophyta</taxon>
        <taxon>Tracheophyta</taxon>
        <taxon>Spermatophyta</taxon>
        <taxon>Magnoliopsida</taxon>
        <taxon>Liliopsida</taxon>
        <taxon>Asparagales</taxon>
        <taxon>Orchidaceae</taxon>
        <taxon>Vanilloideae</taxon>
        <taxon>Vanilleae</taxon>
        <taxon>Vanilla</taxon>
    </lineage>
</organism>
<dbReference type="Proteomes" id="UP000639772">
    <property type="component" value="Unassembled WGS sequence"/>
</dbReference>
<evidence type="ECO:0000259" key="1">
    <source>
        <dbReference type="Pfam" id="PF25333"/>
    </source>
</evidence>
<dbReference type="OrthoDB" id="756308at2759"/>
<evidence type="ECO:0000313" key="2">
    <source>
        <dbReference type="EMBL" id="KAG0487763.1"/>
    </source>
</evidence>
<dbReference type="PANTHER" id="PTHR33389">
    <property type="entry name" value="FAMILY PROTEIN, PUTATIVE (DUF2921)-RELATED"/>
    <property type="match status" value="1"/>
</dbReference>
<dbReference type="EMBL" id="JADCNM010000004">
    <property type="protein sequence ID" value="KAG0487763.1"/>
    <property type="molecule type" value="Genomic_DNA"/>
</dbReference>
<dbReference type="Pfam" id="PF25333">
    <property type="entry name" value="DUF2921_N"/>
    <property type="match status" value="1"/>
</dbReference>
<dbReference type="InterPro" id="IPR057425">
    <property type="entry name" value="DUF2921_N"/>
</dbReference>
<reference evidence="2 3" key="1">
    <citation type="journal article" date="2020" name="Nat. Food">
        <title>A phased Vanilla planifolia genome enables genetic improvement of flavour and production.</title>
        <authorList>
            <person name="Hasing T."/>
            <person name="Tang H."/>
            <person name="Brym M."/>
            <person name="Khazi F."/>
            <person name="Huang T."/>
            <person name="Chambers A.H."/>
        </authorList>
    </citation>
    <scope>NUCLEOTIDE SEQUENCE [LARGE SCALE GENOMIC DNA]</scope>
    <source>
        <tissue evidence="2">Leaf</tissue>
    </source>
</reference>
<evidence type="ECO:0000313" key="3">
    <source>
        <dbReference type="Proteomes" id="UP000639772"/>
    </source>
</evidence>
<sequence>MRYPDPRNYRDMMFYLNLRYSDGREGGGFASPLALDETIYWFDHPAIVENKDGVWNISYIFSLRNSSTPEELDITAEGTYSSKTGLICMVGCRSSSFEKQGNVVDAKDCSILIKMLVPLLIQNLQDSNWSN</sequence>
<accession>A0A835V7U2</accession>
<proteinExistence type="predicted"/>
<dbReference type="AlphaFoldDB" id="A0A835V7U2"/>
<gene>
    <name evidence="2" type="ORF">HPP92_009858</name>
</gene>
<feature type="domain" description="DUF2921" evidence="1">
    <location>
        <begin position="53"/>
        <end position="118"/>
    </location>
</feature>